<reference evidence="1 2" key="1">
    <citation type="submission" date="2018-11" db="EMBL/GenBank/DDBJ databases">
        <title>Bradyrhizobium sp. nov., isolated from effective nodules of peanut in China.</title>
        <authorList>
            <person name="Li Y."/>
        </authorList>
    </citation>
    <scope>NUCLEOTIDE SEQUENCE [LARGE SCALE GENOMIC DNA]</scope>
    <source>
        <strain evidence="1 2">CCBAU 51770</strain>
    </source>
</reference>
<sequence>MVKAARGMRPITILDEILRRHSELWTGIRRTLVRRIRGWRSLRGEEREVIFRQTHELGDAYLPSTVAPDSDEMAVTITLGTGAMNVDVVTTSRT</sequence>
<protein>
    <submittedName>
        <fullName evidence="1">Uncharacterized protein</fullName>
    </submittedName>
</protein>
<dbReference type="Proteomes" id="UP000290174">
    <property type="component" value="Unassembled WGS sequence"/>
</dbReference>
<dbReference type="AlphaFoldDB" id="A0A4V1KUD6"/>
<comment type="caution">
    <text evidence="1">The sequence shown here is derived from an EMBL/GenBank/DDBJ whole genome shotgun (WGS) entry which is preliminary data.</text>
</comment>
<evidence type="ECO:0000313" key="2">
    <source>
        <dbReference type="Proteomes" id="UP000290174"/>
    </source>
</evidence>
<name>A0A4V1KUD6_9BRAD</name>
<evidence type="ECO:0000313" key="1">
    <source>
        <dbReference type="EMBL" id="RXG83872.1"/>
    </source>
</evidence>
<gene>
    <name evidence="1" type="ORF">EAS61_40690</name>
</gene>
<proteinExistence type="predicted"/>
<accession>A0A4V1KUD6</accession>
<dbReference type="EMBL" id="RKMK01000090">
    <property type="protein sequence ID" value="RXG83872.1"/>
    <property type="molecule type" value="Genomic_DNA"/>
</dbReference>
<organism evidence="1 2">
    <name type="scientific">Bradyrhizobium zhanjiangense</name>
    <dbReference type="NCBI Taxonomy" id="1325107"/>
    <lineage>
        <taxon>Bacteria</taxon>
        <taxon>Pseudomonadati</taxon>
        <taxon>Pseudomonadota</taxon>
        <taxon>Alphaproteobacteria</taxon>
        <taxon>Hyphomicrobiales</taxon>
        <taxon>Nitrobacteraceae</taxon>
        <taxon>Bradyrhizobium</taxon>
    </lineage>
</organism>